<dbReference type="GO" id="GO:0005829">
    <property type="term" value="C:cytosol"/>
    <property type="evidence" value="ECO:0007669"/>
    <property type="project" value="TreeGrafter"/>
</dbReference>
<evidence type="ECO:0000256" key="1">
    <source>
        <dbReference type="ARBA" id="ARBA00022723"/>
    </source>
</evidence>
<dbReference type="InterPro" id="IPR011249">
    <property type="entry name" value="Metalloenz_LuxS/M16"/>
</dbReference>
<evidence type="ECO:0000313" key="3">
    <source>
        <dbReference type="EMBL" id="KRX00576.1"/>
    </source>
</evidence>
<comment type="caution">
    <text evidence="3">The sequence shown here is derived from an EMBL/GenBank/DDBJ whole genome shotgun (WGS) entry which is preliminary data.</text>
</comment>
<dbReference type="OMA" id="MKESITY"/>
<dbReference type="GO" id="GO:0043171">
    <property type="term" value="P:peptide catabolic process"/>
    <property type="evidence" value="ECO:0007669"/>
    <property type="project" value="TreeGrafter"/>
</dbReference>
<dbReference type="GO" id="GO:0046872">
    <property type="term" value="F:metal ion binding"/>
    <property type="evidence" value="ECO:0007669"/>
    <property type="project" value="UniProtKB-KW"/>
</dbReference>
<dbReference type="PANTHER" id="PTHR43690">
    <property type="entry name" value="NARDILYSIN"/>
    <property type="match status" value="1"/>
</dbReference>
<feature type="domain" description="Coenzyme PQQ synthesis protein F-like C-terminal lobe" evidence="2">
    <location>
        <begin position="175"/>
        <end position="272"/>
    </location>
</feature>
<dbReference type="AlphaFoldDB" id="A0A0V0QEN3"/>
<accession>A0A0V0QEN3</accession>
<sequence>MQLGQNDMCQEILYKVYTENVHTLEEMPLEWGIQKLREVLDDHSLSKYTISKILEKEFKIQNGQQQGDQISKYCTGLQKTLQKGGLRFDMMVSGAVNQNRAMALFEKFDQGLKEFSYEKLFYAQKHRITNISQEKNQIIFPLQYLGYNKHNEALVVFYQFYGQYSQKQAKALKILESYLQGLAFQTLRTEMQIGYIVDLEISQFADFWGLKIGVQGFRYNTIHMQEMIEQFLSNVSGKMKESITYQQDFNKSFKLKKNGKAQSLKLQADLVWKGVQNRLQSYYLSDFYQDDGINISKDELIQLWEKSFKDARVLIIPVINPRKQNDSLLRVTKDDDKETYFIPDQSSLNLYKSKKEQKKQQEELLNDYYIDDDKNQKIFYYDIETKQFKKNFENYTVSWMPYQPSKGSPYVKN</sequence>
<keyword evidence="1" id="KW-0479">Metal-binding</keyword>
<dbReference type="SUPFAM" id="SSF63411">
    <property type="entry name" value="LuxS/MPP-like metallohydrolase"/>
    <property type="match status" value="1"/>
</dbReference>
<evidence type="ECO:0000259" key="2">
    <source>
        <dbReference type="Pfam" id="PF22456"/>
    </source>
</evidence>
<evidence type="ECO:0000313" key="4">
    <source>
        <dbReference type="Proteomes" id="UP000054937"/>
    </source>
</evidence>
<dbReference type="InterPro" id="IPR054734">
    <property type="entry name" value="PqqF-like_C_4"/>
</dbReference>
<dbReference type="Proteomes" id="UP000054937">
    <property type="component" value="Unassembled WGS sequence"/>
</dbReference>
<dbReference type="EMBL" id="LDAU01000184">
    <property type="protein sequence ID" value="KRX00576.1"/>
    <property type="molecule type" value="Genomic_DNA"/>
</dbReference>
<dbReference type="Gene3D" id="3.30.830.10">
    <property type="entry name" value="Metalloenzyme, LuxS/M16 peptidase-like"/>
    <property type="match status" value="1"/>
</dbReference>
<organism evidence="3 4">
    <name type="scientific">Pseudocohnilembus persalinus</name>
    <name type="common">Ciliate</name>
    <dbReference type="NCBI Taxonomy" id="266149"/>
    <lineage>
        <taxon>Eukaryota</taxon>
        <taxon>Sar</taxon>
        <taxon>Alveolata</taxon>
        <taxon>Ciliophora</taxon>
        <taxon>Intramacronucleata</taxon>
        <taxon>Oligohymenophorea</taxon>
        <taxon>Scuticociliatia</taxon>
        <taxon>Philasterida</taxon>
        <taxon>Pseudocohnilembidae</taxon>
        <taxon>Pseudocohnilembus</taxon>
    </lineage>
</organism>
<proteinExistence type="predicted"/>
<reference evidence="3 4" key="1">
    <citation type="journal article" date="2015" name="Sci. Rep.">
        <title>Genome of the facultative scuticociliatosis pathogen Pseudocohnilembus persalinus provides insight into its virulence through horizontal gene transfer.</title>
        <authorList>
            <person name="Xiong J."/>
            <person name="Wang G."/>
            <person name="Cheng J."/>
            <person name="Tian M."/>
            <person name="Pan X."/>
            <person name="Warren A."/>
            <person name="Jiang C."/>
            <person name="Yuan D."/>
            <person name="Miao W."/>
        </authorList>
    </citation>
    <scope>NUCLEOTIDE SEQUENCE [LARGE SCALE GENOMIC DNA]</scope>
    <source>
        <strain evidence="3">36N120E</strain>
    </source>
</reference>
<keyword evidence="4" id="KW-1185">Reference proteome</keyword>
<dbReference type="GO" id="GO:0004222">
    <property type="term" value="F:metalloendopeptidase activity"/>
    <property type="evidence" value="ECO:0007669"/>
    <property type="project" value="TreeGrafter"/>
</dbReference>
<dbReference type="PANTHER" id="PTHR43690:SF18">
    <property type="entry name" value="INSULIN-DEGRADING ENZYME-RELATED"/>
    <property type="match status" value="1"/>
</dbReference>
<dbReference type="GO" id="GO:0051603">
    <property type="term" value="P:proteolysis involved in protein catabolic process"/>
    <property type="evidence" value="ECO:0007669"/>
    <property type="project" value="TreeGrafter"/>
</dbReference>
<dbReference type="InParanoid" id="A0A0V0QEN3"/>
<protein>
    <submittedName>
        <fullName evidence="3">Metalloenzyme, LuxS/M16 peptidase-like protein</fullName>
    </submittedName>
</protein>
<dbReference type="GO" id="GO:0005739">
    <property type="term" value="C:mitochondrion"/>
    <property type="evidence" value="ECO:0007669"/>
    <property type="project" value="TreeGrafter"/>
</dbReference>
<dbReference type="Pfam" id="PF22456">
    <property type="entry name" value="PqqF-like_C_4"/>
    <property type="match status" value="1"/>
</dbReference>
<name>A0A0V0QEN3_PSEPJ</name>
<gene>
    <name evidence="3" type="ORF">PPERSA_12795</name>
</gene>
<dbReference type="InterPro" id="IPR050626">
    <property type="entry name" value="Peptidase_M16"/>
</dbReference>